<sequence>MKYLMLVCVDESLVLPPGDAAVAGTPSPGTACWSCGRPA</sequence>
<gene>
    <name evidence="1" type="ORF">H4W31_004867</name>
</gene>
<dbReference type="AlphaFoldDB" id="A0A927M7J8"/>
<keyword evidence="2" id="KW-1185">Reference proteome</keyword>
<accession>A0A927M7J8</accession>
<organism evidence="1 2">
    <name type="scientific">Plantactinospora soyae</name>
    <dbReference type="NCBI Taxonomy" id="1544732"/>
    <lineage>
        <taxon>Bacteria</taxon>
        <taxon>Bacillati</taxon>
        <taxon>Actinomycetota</taxon>
        <taxon>Actinomycetes</taxon>
        <taxon>Micromonosporales</taxon>
        <taxon>Micromonosporaceae</taxon>
        <taxon>Plantactinospora</taxon>
    </lineage>
</organism>
<reference evidence="1" key="1">
    <citation type="submission" date="2020-10" db="EMBL/GenBank/DDBJ databases">
        <title>Sequencing the genomes of 1000 actinobacteria strains.</title>
        <authorList>
            <person name="Klenk H.-P."/>
        </authorList>
    </citation>
    <scope>NUCLEOTIDE SEQUENCE</scope>
    <source>
        <strain evidence="1">DSM 46832</strain>
    </source>
</reference>
<comment type="caution">
    <text evidence="1">The sequence shown here is derived from an EMBL/GenBank/DDBJ whole genome shotgun (WGS) entry which is preliminary data.</text>
</comment>
<dbReference type="Proteomes" id="UP000649753">
    <property type="component" value="Unassembled WGS sequence"/>
</dbReference>
<name>A0A927M7J8_9ACTN</name>
<proteinExistence type="predicted"/>
<evidence type="ECO:0000313" key="2">
    <source>
        <dbReference type="Proteomes" id="UP000649753"/>
    </source>
</evidence>
<protein>
    <submittedName>
        <fullName evidence="1">Uncharacterized protein</fullName>
    </submittedName>
</protein>
<dbReference type="EMBL" id="JADBEB010000001">
    <property type="protein sequence ID" value="MBE1489229.1"/>
    <property type="molecule type" value="Genomic_DNA"/>
</dbReference>
<evidence type="ECO:0000313" key="1">
    <source>
        <dbReference type="EMBL" id="MBE1489229.1"/>
    </source>
</evidence>